<evidence type="ECO:0000256" key="7">
    <source>
        <dbReference type="ARBA" id="ARBA00049244"/>
    </source>
</evidence>
<evidence type="ECO:0000256" key="1">
    <source>
        <dbReference type="ARBA" id="ARBA00005755"/>
    </source>
</evidence>
<evidence type="ECO:0000256" key="4">
    <source>
        <dbReference type="ARBA" id="ARBA00022705"/>
    </source>
</evidence>
<dbReference type="Gene3D" id="1.10.287.690">
    <property type="entry name" value="Helix hairpin bin"/>
    <property type="match status" value="1"/>
</dbReference>
<dbReference type="GO" id="GO:0003887">
    <property type="term" value="F:DNA-directed DNA polymerase activity"/>
    <property type="evidence" value="ECO:0007669"/>
    <property type="project" value="UniProtKB-KW"/>
</dbReference>
<evidence type="ECO:0000256" key="2">
    <source>
        <dbReference type="ARBA" id="ARBA00022679"/>
    </source>
</evidence>
<dbReference type="InterPro" id="IPR036397">
    <property type="entry name" value="RNaseH_sf"/>
</dbReference>
<evidence type="ECO:0000313" key="12">
    <source>
        <dbReference type="Proteomes" id="UP001632038"/>
    </source>
</evidence>
<evidence type="ECO:0000256" key="3">
    <source>
        <dbReference type="ARBA" id="ARBA00022695"/>
    </source>
</evidence>
<dbReference type="Gene3D" id="3.30.420.10">
    <property type="entry name" value="Ribonuclease H-like superfamily/Ribonuclease H"/>
    <property type="match status" value="1"/>
</dbReference>
<keyword evidence="12" id="KW-1185">Reference proteome</keyword>
<dbReference type="Pfam" id="PF03175">
    <property type="entry name" value="DNA_pol_B_2"/>
    <property type="match status" value="2"/>
</dbReference>
<dbReference type="PANTHER" id="PTHR33568">
    <property type="entry name" value="DNA POLYMERASE"/>
    <property type="match status" value="1"/>
</dbReference>
<dbReference type="SMART" id="SM00486">
    <property type="entry name" value="POLBc"/>
    <property type="match status" value="1"/>
</dbReference>
<dbReference type="GO" id="GO:0003677">
    <property type="term" value="F:DNA binding"/>
    <property type="evidence" value="ECO:0007669"/>
    <property type="project" value="UniProtKB-KW"/>
</dbReference>
<name>A0ABD3DWJ5_9LAMI</name>
<evidence type="ECO:0000256" key="9">
    <source>
        <dbReference type="SAM" id="MobiDB-lite"/>
    </source>
</evidence>
<comment type="similarity">
    <text evidence="1 8">Belongs to the DNA polymerase type-B family.</text>
</comment>
<dbReference type="PANTHER" id="PTHR33568:SF3">
    <property type="entry name" value="DNA-DIRECTED DNA POLYMERASE"/>
    <property type="match status" value="1"/>
</dbReference>
<feature type="domain" description="DNA-directed DNA polymerase family B mitochondria/virus" evidence="10">
    <location>
        <begin position="386"/>
        <end position="701"/>
    </location>
</feature>
<dbReference type="InterPro" id="IPR004868">
    <property type="entry name" value="DNA-dir_DNA_pol_B_mt/vir"/>
</dbReference>
<comment type="catalytic activity">
    <reaction evidence="7 8">
        <text>DNA(n) + a 2'-deoxyribonucleoside 5'-triphosphate = DNA(n+1) + diphosphate</text>
        <dbReference type="Rhea" id="RHEA:22508"/>
        <dbReference type="Rhea" id="RHEA-COMP:17339"/>
        <dbReference type="Rhea" id="RHEA-COMP:17340"/>
        <dbReference type="ChEBI" id="CHEBI:33019"/>
        <dbReference type="ChEBI" id="CHEBI:61560"/>
        <dbReference type="ChEBI" id="CHEBI:173112"/>
        <dbReference type="EC" id="2.7.7.7"/>
    </reaction>
</comment>
<dbReference type="AlphaFoldDB" id="A0ABD3DWJ5"/>
<feature type="domain" description="DNA-directed DNA polymerase family B mitochondria/virus" evidence="10">
    <location>
        <begin position="288"/>
        <end position="380"/>
    </location>
</feature>
<dbReference type="InterPro" id="IPR012337">
    <property type="entry name" value="RNaseH-like_sf"/>
</dbReference>
<feature type="compositionally biased region" description="Basic and acidic residues" evidence="9">
    <location>
        <begin position="886"/>
        <end position="904"/>
    </location>
</feature>
<dbReference type="GO" id="GO:0006260">
    <property type="term" value="P:DNA replication"/>
    <property type="evidence" value="ECO:0007669"/>
    <property type="project" value="UniProtKB-KW"/>
</dbReference>
<evidence type="ECO:0000313" key="11">
    <source>
        <dbReference type="EMBL" id="KAL3646618.1"/>
    </source>
</evidence>
<dbReference type="SUPFAM" id="SSF56672">
    <property type="entry name" value="DNA/RNA polymerases"/>
    <property type="match status" value="1"/>
</dbReference>
<dbReference type="Proteomes" id="UP001632038">
    <property type="component" value="Unassembled WGS sequence"/>
</dbReference>
<keyword evidence="4 8" id="KW-0235">DNA replication</keyword>
<dbReference type="SUPFAM" id="SSF53098">
    <property type="entry name" value="Ribonuclease H-like"/>
    <property type="match status" value="1"/>
</dbReference>
<dbReference type="InterPro" id="IPR043502">
    <property type="entry name" value="DNA/RNA_pol_sf"/>
</dbReference>
<dbReference type="EMBL" id="JAVIJP010000012">
    <property type="protein sequence ID" value="KAL3646618.1"/>
    <property type="molecule type" value="Genomic_DNA"/>
</dbReference>
<keyword evidence="3 8" id="KW-0548">Nucleotidyltransferase</keyword>
<comment type="caution">
    <text evidence="11">The sequence shown here is derived from an EMBL/GenBank/DDBJ whole genome shotgun (WGS) entry which is preliminary data.</text>
</comment>
<dbReference type="InterPro" id="IPR023211">
    <property type="entry name" value="DNA_pol_palm_dom_sf"/>
</dbReference>
<feature type="region of interest" description="Disordered" evidence="9">
    <location>
        <begin position="886"/>
        <end position="988"/>
    </location>
</feature>
<keyword evidence="2 8" id="KW-0808">Transferase</keyword>
<keyword evidence="6 8" id="KW-0238">DNA-binding</keyword>
<dbReference type="EC" id="2.7.7.7" evidence="8"/>
<feature type="compositionally biased region" description="Basic and acidic residues" evidence="9">
    <location>
        <begin position="913"/>
        <end position="967"/>
    </location>
</feature>
<accession>A0ABD3DWJ5</accession>
<evidence type="ECO:0000259" key="10">
    <source>
        <dbReference type="Pfam" id="PF03175"/>
    </source>
</evidence>
<dbReference type="PROSITE" id="PS00116">
    <property type="entry name" value="DNA_POLYMERASE_B"/>
    <property type="match status" value="1"/>
</dbReference>
<keyword evidence="5 8" id="KW-0239">DNA-directed DNA polymerase</keyword>
<dbReference type="InterPro" id="IPR006172">
    <property type="entry name" value="DNA-dir_DNA_pol_B"/>
</dbReference>
<proteinExistence type="inferred from homology"/>
<reference evidence="12" key="1">
    <citation type="journal article" date="2024" name="IScience">
        <title>Strigolactones Initiate the Formation of Haustorium-like Structures in Castilleja.</title>
        <authorList>
            <person name="Buerger M."/>
            <person name="Peterson D."/>
            <person name="Chory J."/>
        </authorList>
    </citation>
    <scope>NUCLEOTIDE SEQUENCE [LARGE SCALE GENOMIC DNA]</scope>
</reference>
<gene>
    <name evidence="11" type="ORF">CASFOL_009585</name>
</gene>
<dbReference type="Gene3D" id="3.90.1600.10">
    <property type="entry name" value="Palm domain of DNA polymerase"/>
    <property type="match status" value="2"/>
</dbReference>
<evidence type="ECO:0000256" key="6">
    <source>
        <dbReference type="ARBA" id="ARBA00023125"/>
    </source>
</evidence>
<dbReference type="InterPro" id="IPR017964">
    <property type="entry name" value="DNA-dir_DNA_pol_B_CS"/>
</dbReference>
<feature type="compositionally biased region" description="Basic residues" evidence="9">
    <location>
        <begin position="968"/>
        <end position="988"/>
    </location>
</feature>
<dbReference type="PRINTS" id="PR00106">
    <property type="entry name" value="DNAPOLB"/>
</dbReference>
<sequence length="988" mass="113990">MTKMYNKTMMKKYSTARYDVSEEDLVGVISKTMAFSPHPNLLIATHCFPEPYPVISQTMRLSLSTMDLLLLNAYPCQFGYAKFTILLTMIKEVGDAFTFTIGKAIPLTSDDGVFLPKSDIFSYITDDLYKYIELYEGFVVTRITIHVYSSEKSVDKTGSNPLNINERKELLNELLNNNDSSTSIKSPTALKIKNRNKTYAEKYITSLKSCATKPEPFLVADTETIMLNKVHTPYAAGVMMVHPSYKLDTNDIYSYFSEDYSTHLYDSFEKRSRQLLYDFIIKISFLMKQNPSMKTIYFHNFARFDGIFLLNHIALHHPNYTLKSLMRNSMLYELCLFEGDKMQFRFRDSLHLLPGSLDTLAKSLCRELGTKGSINYESVTLENLGELKRDLLDYMRQDILLLGGVMQKAQRLYLEHYNVDLVKKLTCSSLALTIFRTRYYDAEKNPIYIPNRNADRFIRSGYYGGHTDSYKKYGESLYYYDVNSLYPYIMKEYSIPGGKPVWHGNLGDNDIDTLFGFIEAFVKCPTNINKPFLPYRDKSGVLIFPTGSFVGVYYSEELKYAKKLGYQVLPISGYLFEERESPFKGYVSSLYSSRLQAKKEGNDAMSFVYKILMNSLYGRFGINPKSTKTEICDSERYNFLLKQSTFIDFNPLRDNLYMVSYYVNLDDDPSRWDPPKNTAVHISAAITANARIYMYQYISRDDCYYTDTDSIFISNPLPDDEISTDVLGKFKLEDKIKKGIFLAAKAYAYTTYDANNVIKFKGAAKDHVNLDWFQEQYEQPDRKILVSVKNKFSIDWKKQEVFEKETKYKLGINLNSKRINLPDGDSRPIEIHDESALKRAPPRMIKSLLKRTQSLETVNQSLISISKDKERERLSQEVGLDISEERARSEWTKETERLKAERRSGLGSQAQDHSGETDEWKDEGQSDRAKPLGASDVHETTTVKTFKELTTIKEEVKAKQPKLYDHKPSKKKKKTWKGNKPRGKPPPT</sequence>
<organism evidence="11 12">
    <name type="scientific">Castilleja foliolosa</name>
    <dbReference type="NCBI Taxonomy" id="1961234"/>
    <lineage>
        <taxon>Eukaryota</taxon>
        <taxon>Viridiplantae</taxon>
        <taxon>Streptophyta</taxon>
        <taxon>Embryophyta</taxon>
        <taxon>Tracheophyta</taxon>
        <taxon>Spermatophyta</taxon>
        <taxon>Magnoliopsida</taxon>
        <taxon>eudicotyledons</taxon>
        <taxon>Gunneridae</taxon>
        <taxon>Pentapetalae</taxon>
        <taxon>asterids</taxon>
        <taxon>lamiids</taxon>
        <taxon>Lamiales</taxon>
        <taxon>Orobanchaceae</taxon>
        <taxon>Pedicularideae</taxon>
        <taxon>Castillejinae</taxon>
        <taxon>Castilleja</taxon>
    </lineage>
</organism>
<evidence type="ECO:0000256" key="8">
    <source>
        <dbReference type="RuleBase" id="RU000442"/>
    </source>
</evidence>
<evidence type="ECO:0000256" key="5">
    <source>
        <dbReference type="ARBA" id="ARBA00022932"/>
    </source>
</evidence>
<protein>
    <recommendedName>
        <fullName evidence="8">DNA polymerase</fullName>
        <ecNumber evidence="8">2.7.7.7</ecNumber>
    </recommendedName>
</protein>